<keyword evidence="3" id="KW-1133">Transmembrane helix</keyword>
<keyword evidence="3" id="KW-0812">Transmembrane</keyword>
<keyword evidence="2" id="KW-0804">Transcription</keyword>
<name>A0A426S6R4_9ACTN</name>
<keyword evidence="3" id="KW-0472">Membrane</keyword>
<gene>
    <name evidence="4" type="ORF">CQW44_16840</name>
</gene>
<dbReference type="RefSeq" id="WP_125213708.1">
    <property type="nucleotide sequence ID" value="NZ_PDES01000007.1"/>
</dbReference>
<feature type="transmembrane region" description="Helical" evidence="3">
    <location>
        <begin position="106"/>
        <end position="125"/>
    </location>
</feature>
<proteinExistence type="predicted"/>
<dbReference type="AlphaFoldDB" id="A0A426S6R4"/>
<evidence type="ECO:0000256" key="2">
    <source>
        <dbReference type="ARBA" id="ARBA00023163"/>
    </source>
</evidence>
<evidence type="ECO:0000256" key="1">
    <source>
        <dbReference type="ARBA" id="ARBA00023015"/>
    </source>
</evidence>
<sequence>MSSDANCEKMREIGAELALGVLPGRERAEAVAHLDTCADCREFVRQLTLVGDRLIGLLPCQEPPLGFETRVARSLTQRAAADGRTAARAPAFPVLRGRARRARVRLGAAAAGLAVVAGFAGWGIGTAVETVTAAAPRTMDSEPILVGDMTADSAAGGSPIGEVYAHPGSPGWIFVTVDLAGHGSAYSGRVSCVLERSDGRTVRVGDFTVRDGQGHWGAQAPVDADAVSGARLTSADGTVLARAHLQTGHVLTRETHVPSQQT</sequence>
<dbReference type="Proteomes" id="UP000276379">
    <property type="component" value="Unassembled WGS sequence"/>
</dbReference>
<reference evidence="4 5" key="1">
    <citation type="submission" date="2017-10" db="EMBL/GenBank/DDBJ databases">
        <title>Draft genome of actinobacteria isolated from guarana (Paullinia cupana (Mart.) Ducke.</title>
        <authorList>
            <person name="Siqueira K.A."/>
            <person name="Liotti R.G."/>
            <person name="Mendes T.A."/>
            <person name="Soares M.A."/>
        </authorList>
    </citation>
    <scope>NUCLEOTIDE SEQUENCE [LARGE SCALE GENOMIC DNA]</scope>
    <source>
        <strain evidence="4 5">199</strain>
    </source>
</reference>
<protein>
    <recommendedName>
        <fullName evidence="6">Zf-HC2 domain-containing protein</fullName>
    </recommendedName>
</protein>
<dbReference type="EMBL" id="PDES01000007">
    <property type="protein sequence ID" value="RRQ85633.1"/>
    <property type="molecule type" value="Genomic_DNA"/>
</dbReference>
<dbReference type="Gene3D" id="1.10.10.1320">
    <property type="entry name" value="Anti-sigma factor, zinc-finger domain"/>
    <property type="match status" value="1"/>
</dbReference>
<evidence type="ECO:0000256" key="3">
    <source>
        <dbReference type="SAM" id="Phobius"/>
    </source>
</evidence>
<evidence type="ECO:0000313" key="4">
    <source>
        <dbReference type="EMBL" id="RRQ85633.1"/>
    </source>
</evidence>
<accession>A0A426S6R4</accession>
<comment type="caution">
    <text evidence="4">The sequence shown here is derived from an EMBL/GenBank/DDBJ whole genome shotgun (WGS) entry which is preliminary data.</text>
</comment>
<dbReference type="InterPro" id="IPR041916">
    <property type="entry name" value="Anti_sigma_zinc_sf"/>
</dbReference>
<keyword evidence="1" id="KW-0805">Transcription regulation</keyword>
<evidence type="ECO:0008006" key="6">
    <source>
        <dbReference type="Google" id="ProtNLM"/>
    </source>
</evidence>
<keyword evidence="5" id="KW-1185">Reference proteome</keyword>
<evidence type="ECO:0000313" key="5">
    <source>
        <dbReference type="Proteomes" id="UP000276379"/>
    </source>
</evidence>
<organism evidence="4 5">
    <name type="scientific">Streptomyces griseofuscus</name>
    <dbReference type="NCBI Taxonomy" id="146922"/>
    <lineage>
        <taxon>Bacteria</taxon>
        <taxon>Bacillati</taxon>
        <taxon>Actinomycetota</taxon>
        <taxon>Actinomycetes</taxon>
        <taxon>Kitasatosporales</taxon>
        <taxon>Streptomycetaceae</taxon>
        <taxon>Streptomyces</taxon>
    </lineage>
</organism>